<gene>
    <name evidence="1" type="ORF">DPMN_137118</name>
</gene>
<accession>A0A9D4JEG2</accession>
<evidence type="ECO:0000313" key="2">
    <source>
        <dbReference type="Proteomes" id="UP000828390"/>
    </source>
</evidence>
<feature type="non-terminal residue" evidence="1">
    <location>
        <position position="112"/>
    </location>
</feature>
<protein>
    <submittedName>
        <fullName evidence="1">Uncharacterized protein</fullName>
    </submittedName>
</protein>
<reference evidence="1" key="1">
    <citation type="journal article" date="2019" name="bioRxiv">
        <title>The Genome of the Zebra Mussel, Dreissena polymorpha: A Resource for Invasive Species Research.</title>
        <authorList>
            <person name="McCartney M.A."/>
            <person name="Auch B."/>
            <person name="Kono T."/>
            <person name="Mallez S."/>
            <person name="Zhang Y."/>
            <person name="Obille A."/>
            <person name="Becker A."/>
            <person name="Abrahante J.E."/>
            <person name="Garbe J."/>
            <person name="Badalamenti J.P."/>
            <person name="Herman A."/>
            <person name="Mangelson H."/>
            <person name="Liachko I."/>
            <person name="Sullivan S."/>
            <person name="Sone E.D."/>
            <person name="Koren S."/>
            <person name="Silverstein K.A.T."/>
            <person name="Beckman K.B."/>
            <person name="Gohl D.M."/>
        </authorList>
    </citation>
    <scope>NUCLEOTIDE SEQUENCE</scope>
    <source>
        <strain evidence="1">Duluth1</strain>
        <tissue evidence="1">Whole animal</tissue>
    </source>
</reference>
<comment type="caution">
    <text evidence="1">The sequence shown here is derived from an EMBL/GenBank/DDBJ whole genome shotgun (WGS) entry which is preliminary data.</text>
</comment>
<name>A0A9D4JEG2_DREPO</name>
<keyword evidence="2" id="KW-1185">Reference proteome</keyword>
<dbReference type="AlphaFoldDB" id="A0A9D4JEG2"/>
<reference evidence="1" key="2">
    <citation type="submission" date="2020-11" db="EMBL/GenBank/DDBJ databases">
        <authorList>
            <person name="McCartney M.A."/>
            <person name="Auch B."/>
            <person name="Kono T."/>
            <person name="Mallez S."/>
            <person name="Becker A."/>
            <person name="Gohl D.M."/>
            <person name="Silverstein K.A.T."/>
            <person name="Koren S."/>
            <person name="Bechman K.B."/>
            <person name="Herman A."/>
            <person name="Abrahante J.E."/>
            <person name="Garbe J."/>
        </authorList>
    </citation>
    <scope>NUCLEOTIDE SEQUENCE</scope>
    <source>
        <strain evidence="1">Duluth1</strain>
        <tissue evidence="1">Whole animal</tissue>
    </source>
</reference>
<evidence type="ECO:0000313" key="1">
    <source>
        <dbReference type="EMBL" id="KAH3808760.1"/>
    </source>
</evidence>
<dbReference type="Gene3D" id="3.90.1720.10">
    <property type="entry name" value="endopeptidase domain like (from Nostoc punctiforme)"/>
    <property type="match status" value="1"/>
</dbReference>
<dbReference type="EMBL" id="JAIWYP010000006">
    <property type="protein sequence ID" value="KAH3808760.1"/>
    <property type="molecule type" value="Genomic_DNA"/>
</dbReference>
<sequence length="112" mass="12775">MKRGDTLVTGLPLYKHYGIFLGNDMVAEIGGNNKRNLQPQIVSYGAFTHYGKREAYIVSGHLPCMKRLLSEDVAQCAEFIVNNPSLWGHQTIHECVQERFPDVRTKYGKHLR</sequence>
<organism evidence="1 2">
    <name type="scientific">Dreissena polymorpha</name>
    <name type="common">Zebra mussel</name>
    <name type="synonym">Mytilus polymorpha</name>
    <dbReference type="NCBI Taxonomy" id="45954"/>
    <lineage>
        <taxon>Eukaryota</taxon>
        <taxon>Metazoa</taxon>
        <taxon>Spiralia</taxon>
        <taxon>Lophotrochozoa</taxon>
        <taxon>Mollusca</taxon>
        <taxon>Bivalvia</taxon>
        <taxon>Autobranchia</taxon>
        <taxon>Heteroconchia</taxon>
        <taxon>Euheterodonta</taxon>
        <taxon>Imparidentia</taxon>
        <taxon>Neoheterodontei</taxon>
        <taxon>Myida</taxon>
        <taxon>Dreissenoidea</taxon>
        <taxon>Dreissenidae</taxon>
        <taxon>Dreissena</taxon>
    </lineage>
</organism>
<proteinExistence type="predicted"/>
<dbReference type="Proteomes" id="UP000828390">
    <property type="component" value="Unassembled WGS sequence"/>
</dbReference>